<dbReference type="Gene3D" id="1.20.1740.10">
    <property type="entry name" value="Amino acid/polyamine transporter I"/>
    <property type="match status" value="1"/>
</dbReference>
<keyword evidence="3 6" id="KW-1133">Transmembrane helix</keyword>
<feature type="transmembrane region" description="Helical" evidence="6">
    <location>
        <begin position="667"/>
        <end position="695"/>
    </location>
</feature>
<evidence type="ECO:0000256" key="5">
    <source>
        <dbReference type="SAM" id="MobiDB-lite"/>
    </source>
</evidence>
<keyword evidence="9" id="KW-1185">Reference proteome</keyword>
<comment type="subcellular location">
    <subcellularLocation>
        <location evidence="1">Membrane</location>
        <topology evidence="1">Multi-pass membrane protein</topology>
    </subcellularLocation>
</comment>
<dbReference type="Proteomes" id="UP000191144">
    <property type="component" value="Chromosome H"/>
</dbReference>
<feature type="transmembrane region" description="Helical" evidence="6">
    <location>
        <begin position="393"/>
        <end position="413"/>
    </location>
</feature>
<dbReference type="GO" id="GO:0015171">
    <property type="term" value="F:amino acid transmembrane transporter activity"/>
    <property type="evidence" value="ECO:0007669"/>
    <property type="project" value="TreeGrafter"/>
</dbReference>
<evidence type="ECO:0000259" key="7">
    <source>
        <dbReference type="Pfam" id="PF00324"/>
    </source>
</evidence>
<dbReference type="PANTHER" id="PTHR43341:SF46">
    <property type="entry name" value="SPS-SENSOR COMPONENT SSY1"/>
    <property type="match status" value="1"/>
</dbReference>
<accession>A0A1G4KFC7</accession>
<sequence>MASGKENRAAPGLFPNLDSSEEVSETRESEKLTNEGSSLDPKLFRAVISDLPRNYATAMKTDTFYITRQYNMKAGSAGGANDICFSSFREYDSMLRTEYEMRQRLEELEKALSNSGVRLQRLDSLNALYTRNLSSSAWGKRSKRWRLMSMVRKLKPMRLSSAVSDVAGTIDTDLQSHHSDSTEIIDYIKPGCGVIDNSYTPQKTHVMVQEELEPMSTTTLNTPESRHGRAPVLQVTIQRKLSVRHLQMISLGATIGVGLFFNSGKALSIAGPMGGFIGYAVGGSLILATLFSFAEMVALIPLITGISGLSSRFVNDAFGFSVGWCHWLSYAIGFASEVVASTIMLSYYKNLDKIATSKSAMAVTIATIIIGLTLINLMDVRVYGEFEFFCSTFKLMIILLLVILMIVLNAGGLQNSYIGFRYWDSQKSPIKEITYGPFRPTFDLKDRGYGAREGIPGFGGILLSCIASSLTSVFAYVGSEIGFIAAGEAKNPRKAVPSVTKRIFTRVILFYLLSIFVVGLNVYAGDPRLLRYNTSSDISAVINGQSEYQDIFNALGNTHCQGHYSMNLIPIDNPNQSPWVIAMQSFNQCTLSSFINGVFVAIAISAGSSQLYASSRTLYSMATQQKAPKIFTTCNRSGVPYMAVLFCGALGFLSLLCLNVNSSEVFFTFVSIGALGSVIMWFGMNVAYLRFYYALKRRPDIISRDDKAYPYKSPFQPYFSIYGLLLALLLILFNGFQNFFRWNTKNFITSYLTLILFLILYVAFGWTGGYSFNKLDQMDLDSGRREMDRVIWKEDSEYSLKPKEVLNKLLSHI</sequence>
<dbReference type="PANTHER" id="PTHR43341">
    <property type="entry name" value="AMINO ACID PERMEASE"/>
    <property type="match status" value="1"/>
</dbReference>
<feature type="transmembrane region" description="Helical" evidence="6">
    <location>
        <begin position="748"/>
        <end position="768"/>
    </location>
</feature>
<organism evidence="8 9">
    <name type="scientific">Lachancea meyersii CBS 8951</name>
    <dbReference type="NCBI Taxonomy" id="1266667"/>
    <lineage>
        <taxon>Eukaryota</taxon>
        <taxon>Fungi</taxon>
        <taxon>Dikarya</taxon>
        <taxon>Ascomycota</taxon>
        <taxon>Saccharomycotina</taxon>
        <taxon>Saccharomycetes</taxon>
        <taxon>Saccharomycetales</taxon>
        <taxon>Saccharomycetaceae</taxon>
        <taxon>Lachancea</taxon>
    </lineage>
</organism>
<feature type="domain" description="Amino acid permease/ SLC12A" evidence="7">
    <location>
        <begin position="245"/>
        <end position="765"/>
    </location>
</feature>
<evidence type="ECO:0000313" key="9">
    <source>
        <dbReference type="Proteomes" id="UP000191144"/>
    </source>
</evidence>
<feature type="region of interest" description="Disordered" evidence="5">
    <location>
        <begin position="1"/>
        <end position="37"/>
    </location>
</feature>
<evidence type="ECO:0000256" key="1">
    <source>
        <dbReference type="ARBA" id="ARBA00004141"/>
    </source>
</evidence>
<feature type="transmembrane region" description="Helical" evidence="6">
    <location>
        <begin position="246"/>
        <end position="264"/>
    </location>
</feature>
<name>A0A1G4KFC7_9SACH</name>
<reference evidence="9" key="1">
    <citation type="submission" date="2016-03" db="EMBL/GenBank/DDBJ databases">
        <authorList>
            <person name="Devillers Hugo."/>
        </authorList>
    </citation>
    <scope>NUCLEOTIDE SEQUENCE [LARGE SCALE GENOMIC DNA]</scope>
</reference>
<evidence type="ECO:0000313" key="8">
    <source>
        <dbReference type="EMBL" id="SCV03204.1"/>
    </source>
</evidence>
<feature type="transmembrane region" description="Helical" evidence="6">
    <location>
        <begin position="503"/>
        <end position="524"/>
    </location>
</feature>
<protein>
    <submittedName>
        <fullName evidence="8">LAME_0H08548g1_1</fullName>
    </submittedName>
</protein>
<feature type="compositionally biased region" description="Basic and acidic residues" evidence="5">
    <location>
        <begin position="24"/>
        <end position="33"/>
    </location>
</feature>
<keyword evidence="4 6" id="KW-0472">Membrane</keyword>
<feature type="transmembrane region" description="Helical" evidence="6">
    <location>
        <begin position="276"/>
        <end position="307"/>
    </location>
</feature>
<evidence type="ECO:0000256" key="3">
    <source>
        <dbReference type="ARBA" id="ARBA00022989"/>
    </source>
</evidence>
<dbReference type="OrthoDB" id="3900342at2759"/>
<evidence type="ECO:0000256" key="2">
    <source>
        <dbReference type="ARBA" id="ARBA00022692"/>
    </source>
</evidence>
<dbReference type="Pfam" id="PF00324">
    <property type="entry name" value="AA_permease"/>
    <property type="match status" value="1"/>
</dbReference>
<dbReference type="AlphaFoldDB" id="A0A1G4KFC7"/>
<proteinExistence type="predicted"/>
<feature type="transmembrane region" description="Helical" evidence="6">
    <location>
        <begin position="360"/>
        <end position="378"/>
    </location>
</feature>
<gene>
    <name evidence="8" type="ORF">LAME_0H08548G</name>
</gene>
<dbReference type="InterPro" id="IPR004841">
    <property type="entry name" value="AA-permease/SLC12A_dom"/>
</dbReference>
<feature type="transmembrane region" description="Helical" evidence="6">
    <location>
        <begin position="639"/>
        <end position="661"/>
    </location>
</feature>
<dbReference type="EMBL" id="LT598480">
    <property type="protein sequence ID" value="SCV03204.1"/>
    <property type="molecule type" value="Genomic_DNA"/>
</dbReference>
<feature type="transmembrane region" description="Helical" evidence="6">
    <location>
        <begin position="593"/>
        <end position="613"/>
    </location>
</feature>
<evidence type="ECO:0000256" key="6">
    <source>
        <dbReference type="SAM" id="Phobius"/>
    </source>
</evidence>
<evidence type="ECO:0000256" key="4">
    <source>
        <dbReference type="ARBA" id="ARBA00023136"/>
    </source>
</evidence>
<dbReference type="InterPro" id="IPR050524">
    <property type="entry name" value="APC_YAT"/>
</dbReference>
<feature type="transmembrane region" description="Helical" evidence="6">
    <location>
        <begin position="715"/>
        <end position="736"/>
    </location>
</feature>
<feature type="transmembrane region" description="Helical" evidence="6">
    <location>
        <begin position="327"/>
        <end position="348"/>
    </location>
</feature>
<keyword evidence="2 6" id="KW-0812">Transmembrane</keyword>
<dbReference type="GO" id="GO:0016020">
    <property type="term" value="C:membrane"/>
    <property type="evidence" value="ECO:0007669"/>
    <property type="project" value="UniProtKB-SubCell"/>
</dbReference>